<dbReference type="Pfam" id="PF03717">
    <property type="entry name" value="PBP_dimer"/>
    <property type="match status" value="1"/>
</dbReference>
<keyword evidence="10" id="KW-0961">Cell wall biogenesis/degradation</keyword>
<gene>
    <name evidence="15" type="ORF">AVDCRST_MAG59-4584</name>
</gene>
<keyword evidence="6" id="KW-0133">Cell shape</keyword>
<keyword evidence="8" id="KW-1133">Transmembrane helix</keyword>
<dbReference type="InterPro" id="IPR050515">
    <property type="entry name" value="Beta-lactam/transpept"/>
</dbReference>
<dbReference type="Gene3D" id="3.40.710.10">
    <property type="entry name" value="DD-peptidase/beta-lactamase superfamily"/>
    <property type="match status" value="1"/>
</dbReference>
<evidence type="ECO:0000256" key="10">
    <source>
        <dbReference type="ARBA" id="ARBA00023316"/>
    </source>
</evidence>
<evidence type="ECO:0000259" key="12">
    <source>
        <dbReference type="Pfam" id="PF00905"/>
    </source>
</evidence>
<evidence type="ECO:0000259" key="13">
    <source>
        <dbReference type="Pfam" id="PF03717"/>
    </source>
</evidence>
<dbReference type="PANTHER" id="PTHR30627:SF2">
    <property type="entry name" value="PEPTIDOGLYCAN D,D-TRANSPEPTIDASE MRDA"/>
    <property type="match status" value="1"/>
</dbReference>
<organism evidence="15">
    <name type="scientific">uncultured Thermomicrobiales bacterium</name>
    <dbReference type="NCBI Taxonomy" id="1645740"/>
    <lineage>
        <taxon>Bacteria</taxon>
        <taxon>Pseudomonadati</taxon>
        <taxon>Thermomicrobiota</taxon>
        <taxon>Thermomicrobia</taxon>
        <taxon>Thermomicrobiales</taxon>
        <taxon>environmental samples</taxon>
    </lineage>
</organism>
<keyword evidence="15" id="KW-0808">Transferase</keyword>
<dbReference type="GO" id="GO:0008360">
    <property type="term" value="P:regulation of cell shape"/>
    <property type="evidence" value="ECO:0007669"/>
    <property type="project" value="UniProtKB-KW"/>
</dbReference>
<keyword evidence="7" id="KW-0573">Peptidoglycan synthesis</keyword>
<evidence type="ECO:0000256" key="11">
    <source>
        <dbReference type="SAM" id="MobiDB-lite"/>
    </source>
</evidence>
<feature type="domain" description="NTF2-like N-terminal transpeptidase" evidence="14">
    <location>
        <begin position="134"/>
        <end position="244"/>
    </location>
</feature>
<evidence type="ECO:0000259" key="14">
    <source>
        <dbReference type="Pfam" id="PF05223"/>
    </source>
</evidence>
<feature type="compositionally biased region" description="Polar residues" evidence="11">
    <location>
        <begin position="95"/>
        <end position="105"/>
    </location>
</feature>
<reference evidence="15" key="1">
    <citation type="submission" date="2020-02" db="EMBL/GenBank/DDBJ databases">
        <authorList>
            <person name="Meier V. D."/>
        </authorList>
    </citation>
    <scope>NUCLEOTIDE SEQUENCE</scope>
    <source>
        <strain evidence="15">AVDCRST_MAG59</strain>
    </source>
</reference>
<dbReference type="AlphaFoldDB" id="A0A6J4VHZ8"/>
<protein>
    <submittedName>
        <fullName evidence="15">Cell division protein FtsI [Peptidoglycan synthetase]</fullName>
        <ecNumber evidence="15">2.4.1.129</ecNumber>
    </submittedName>
</protein>
<accession>A0A6J4VHZ8</accession>
<keyword evidence="3" id="KW-1003">Cell membrane</keyword>
<evidence type="ECO:0000256" key="2">
    <source>
        <dbReference type="ARBA" id="ARBA00004236"/>
    </source>
</evidence>
<dbReference type="GO" id="GO:0046677">
    <property type="term" value="P:response to antibiotic"/>
    <property type="evidence" value="ECO:0007669"/>
    <property type="project" value="InterPro"/>
</dbReference>
<proteinExistence type="predicted"/>
<evidence type="ECO:0000256" key="5">
    <source>
        <dbReference type="ARBA" id="ARBA00022692"/>
    </source>
</evidence>
<dbReference type="InterPro" id="IPR012338">
    <property type="entry name" value="Beta-lactam/transpept-like"/>
</dbReference>
<dbReference type="InterPro" id="IPR032710">
    <property type="entry name" value="NTF2-like_dom_sf"/>
</dbReference>
<keyword evidence="15" id="KW-0328">Glycosyltransferase</keyword>
<name>A0A6J4VHZ8_9BACT</name>
<keyword evidence="4" id="KW-0645">Protease</keyword>
<dbReference type="Pfam" id="PF00905">
    <property type="entry name" value="Transpeptidase"/>
    <property type="match status" value="1"/>
</dbReference>
<dbReference type="GO" id="GO:0071972">
    <property type="term" value="F:peptidoglycan L,D-transpeptidase activity"/>
    <property type="evidence" value="ECO:0007669"/>
    <property type="project" value="TreeGrafter"/>
</dbReference>
<evidence type="ECO:0000256" key="8">
    <source>
        <dbReference type="ARBA" id="ARBA00022989"/>
    </source>
</evidence>
<dbReference type="InterPro" id="IPR005311">
    <property type="entry name" value="PBP_dimer"/>
</dbReference>
<evidence type="ECO:0000256" key="6">
    <source>
        <dbReference type="ARBA" id="ARBA00022960"/>
    </source>
</evidence>
<evidence type="ECO:0000256" key="3">
    <source>
        <dbReference type="ARBA" id="ARBA00022475"/>
    </source>
</evidence>
<evidence type="ECO:0000256" key="1">
    <source>
        <dbReference type="ARBA" id="ARBA00004167"/>
    </source>
</evidence>
<dbReference type="PANTHER" id="PTHR30627">
    <property type="entry name" value="PEPTIDOGLYCAN D,D-TRANSPEPTIDASE"/>
    <property type="match status" value="1"/>
</dbReference>
<dbReference type="GO" id="GO:0071555">
    <property type="term" value="P:cell wall organization"/>
    <property type="evidence" value="ECO:0007669"/>
    <property type="project" value="UniProtKB-KW"/>
</dbReference>
<keyword evidence="9" id="KW-0472">Membrane</keyword>
<dbReference type="InterPro" id="IPR036138">
    <property type="entry name" value="PBP_dimer_sf"/>
</dbReference>
<dbReference type="GO" id="GO:0051301">
    <property type="term" value="P:cell division"/>
    <property type="evidence" value="ECO:0007669"/>
    <property type="project" value="UniProtKB-KW"/>
</dbReference>
<comment type="subcellular location">
    <subcellularLocation>
        <location evidence="2">Cell membrane</location>
    </subcellularLocation>
    <subcellularLocation>
        <location evidence="1">Membrane</location>
        <topology evidence="1">Single-pass membrane protein</topology>
    </subcellularLocation>
</comment>
<dbReference type="GO" id="GO:0008658">
    <property type="term" value="F:penicillin binding"/>
    <property type="evidence" value="ECO:0007669"/>
    <property type="project" value="InterPro"/>
</dbReference>
<keyword evidence="4" id="KW-0378">Hydrolase</keyword>
<feature type="compositionally biased region" description="Low complexity" evidence="11">
    <location>
        <begin position="67"/>
        <end position="84"/>
    </location>
</feature>
<evidence type="ECO:0000256" key="4">
    <source>
        <dbReference type="ARBA" id="ARBA00022645"/>
    </source>
</evidence>
<feature type="compositionally biased region" description="Low complexity" evidence="11">
    <location>
        <begin position="112"/>
        <end position="130"/>
    </location>
</feature>
<dbReference type="InterPro" id="IPR001460">
    <property type="entry name" value="PCN-bd_Tpept"/>
</dbReference>
<keyword evidence="15" id="KW-0131">Cell cycle</keyword>
<feature type="region of interest" description="Disordered" evidence="11">
    <location>
        <begin position="54"/>
        <end position="130"/>
    </location>
</feature>
<dbReference type="SUPFAM" id="SSF56601">
    <property type="entry name" value="beta-lactamase/transpeptidase-like"/>
    <property type="match status" value="1"/>
</dbReference>
<sequence>MARHSRPLSFRDEHRGPSAVILGFVAAVVVAATLLLSARAGLLPSDIEPPDLPRVAWFGDDEPVQVGGSSAATGDASGSASNGSDPTDPGAGDEASSTAAGTTPEGTAVPDPGGEPSATEPAAAATEVASPVPPAEIAALWADGWSAGDYDGLYDLIGSRAQRAISREEFVDRYAAIAERAGLERIKAQVIGRPTLEHDVPLAVSFESSLVGSFDQPIALPLVREDTGWRVDWTPSTIFADLGPESCIDLSALPTPRGSILDRDGAPLAFDGSVQRVGIVPGQFEPGDEDRVVRELARLTDMTEAAIRARYAEADPWWFVAIKDFPESRTEELLNVVSGLPGVSVQPAAARIYPMGAAAAHLTGYVSPVTAEQIEADPSLPPGQIVGQAGIEAGADDLLTGEPGVRLVVVGCESRAQEAVIAERPAVPAVDVVLTIDRELQEATVAALRAQGEVQAAAVVLDPEDGAVLALASLPAYDPNGFVLGFSPTEREALQSETRRPLLDRAADAAYPTGSIFKAITFAAAMEHLDYAGETWLDCPSAFQLDGNNQRWEDWTVAEGLGPQGAMTLHQALVNSCNTVFYAIGRDLDEEDSTLLPEMAKGFGLGEPTGIRYFPESSGTVPDPTWKLETLGDGWATGDAVNLAIGQGFLSATPLQMATAYAAIANGGDLLRPYLVAETVRADGAREILGGKEVRRRLPLSRATLAELQSALRDQTSNPAGAGSAQVFGDFAWPIAGKTGTAQNDLTKDKKPHAWYAAFGPYGEEATIASAVMIESVGEGVSFAAPATRAIYEAYLGGE</sequence>
<evidence type="ECO:0000313" key="15">
    <source>
        <dbReference type="EMBL" id="CAA9579823.1"/>
    </source>
</evidence>
<dbReference type="EC" id="2.4.1.129" evidence="15"/>
<dbReference type="GO" id="GO:0005886">
    <property type="term" value="C:plasma membrane"/>
    <property type="evidence" value="ECO:0007669"/>
    <property type="project" value="UniProtKB-SubCell"/>
</dbReference>
<feature type="domain" description="Penicillin-binding protein transpeptidase" evidence="12">
    <location>
        <begin position="457"/>
        <end position="793"/>
    </location>
</feature>
<keyword evidence="4" id="KW-0121">Carboxypeptidase</keyword>
<evidence type="ECO:0000256" key="7">
    <source>
        <dbReference type="ARBA" id="ARBA00022984"/>
    </source>
</evidence>
<dbReference type="GO" id="GO:0009252">
    <property type="term" value="P:peptidoglycan biosynthetic process"/>
    <property type="evidence" value="ECO:0007669"/>
    <property type="project" value="UniProtKB-KW"/>
</dbReference>
<dbReference type="Gene3D" id="3.10.450.100">
    <property type="entry name" value="NTF2-like, domain 1"/>
    <property type="match status" value="1"/>
</dbReference>
<dbReference type="EMBL" id="CADCWF010000336">
    <property type="protein sequence ID" value="CAA9579823.1"/>
    <property type="molecule type" value="Genomic_DNA"/>
</dbReference>
<feature type="domain" description="Penicillin-binding protein dimerisation" evidence="13">
    <location>
        <begin position="254"/>
        <end position="411"/>
    </location>
</feature>
<dbReference type="SUPFAM" id="SSF56519">
    <property type="entry name" value="Penicillin binding protein dimerisation domain"/>
    <property type="match status" value="1"/>
</dbReference>
<keyword evidence="5" id="KW-0812">Transmembrane</keyword>
<dbReference type="Gene3D" id="3.90.1310.10">
    <property type="entry name" value="Penicillin-binding protein 2a (Domain 2)"/>
    <property type="match status" value="1"/>
</dbReference>
<dbReference type="Pfam" id="PF05223">
    <property type="entry name" value="MecA_N"/>
    <property type="match status" value="1"/>
</dbReference>
<dbReference type="SUPFAM" id="SSF54427">
    <property type="entry name" value="NTF2-like"/>
    <property type="match status" value="1"/>
</dbReference>
<dbReference type="GO" id="GO:0016757">
    <property type="term" value="F:glycosyltransferase activity"/>
    <property type="evidence" value="ECO:0007669"/>
    <property type="project" value="UniProtKB-KW"/>
</dbReference>
<keyword evidence="15" id="KW-0132">Cell division</keyword>
<dbReference type="InterPro" id="IPR007887">
    <property type="entry name" value="MecA_N"/>
</dbReference>
<evidence type="ECO:0000256" key="9">
    <source>
        <dbReference type="ARBA" id="ARBA00023136"/>
    </source>
</evidence>
<dbReference type="Gene3D" id="3.30.1390.30">
    <property type="entry name" value="Penicillin-binding protein 2a, domain 3"/>
    <property type="match status" value="1"/>
</dbReference>